<organism evidence="1 2">
    <name type="scientific">Parelaphostrongylus tenuis</name>
    <name type="common">Meningeal worm</name>
    <dbReference type="NCBI Taxonomy" id="148309"/>
    <lineage>
        <taxon>Eukaryota</taxon>
        <taxon>Metazoa</taxon>
        <taxon>Ecdysozoa</taxon>
        <taxon>Nematoda</taxon>
        <taxon>Chromadorea</taxon>
        <taxon>Rhabditida</taxon>
        <taxon>Rhabditina</taxon>
        <taxon>Rhabditomorpha</taxon>
        <taxon>Strongyloidea</taxon>
        <taxon>Metastrongylidae</taxon>
        <taxon>Parelaphostrongylus</taxon>
    </lineage>
</organism>
<sequence>MITQHSPSSEVLPQMWSTAKISTFQGARSSKMFPKLSIILKFSPNRVIASFTAADLYAAGYD</sequence>
<comment type="caution">
    <text evidence="1">The sequence shown here is derived from an EMBL/GenBank/DDBJ whole genome shotgun (WGS) entry which is preliminary data.</text>
</comment>
<evidence type="ECO:0000313" key="2">
    <source>
        <dbReference type="Proteomes" id="UP001196413"/>
    </source>
</evidence>
<gene>
    <name evidence="1" type="ORF">KIN20_031284</name>
</gene>
<dbReference type="Proteomes" id="UP001196413">
    <property type="component" value="Unassembled WGS sequence"/>
</dbReference>
<proteinExistence type="predicted"/>
<reference evidence="1" key="1">
    <citation type="submission" date="2021-06" db="EMBL/GenBank/DDBJ databases">
        <title>Parelaphostrongylus tenuis whole genome reference sequence.</title>
        <authorList>
            <person name="Garwood T.J."/>
            <person name="Larsen P.A."/>
            <person name="Fountain-Jones N.M."/>
            <person name="Garbe J.R."/>
            <person name="Macchietto M.G."/>
            <person name="Kania S.A."/>
            <person name="Gerhold R.W."/>
            <person name="Richards J.E."/>
            <person name="Wolf T.M."/>
        </authorList>
    </citation>
    <scope>NUCLEOTIDE SEQUENCE</scope>
    <source>
        <strain evidence="1">MNPRO001-30</strain>
        <tissue evidence="1">Meninges</tissue>
    </source>
</reference>
<name>A0AAD5R5A0_PARTN</name>
<accession>A0AAD5R5A0</accession>
<protein>
    <submittedName>
        <fullName evidence="1">Uncharacterized protein</fullName>
    </submittedName>
</protein>
<dbReference type="EMBL" id="JAHQIW010006666">
    <property type="protein sequence ID" value="KAJ1369737.1"/>
    <property type="molecule type" value="Genomic_DNA"/>
</dbReference>
<dbReference type="AlphaFoldDB" id="A0AAD5R5A0"/>
<evidence type="ECO:0000313" key="1">
    <source>
        <dbReference type="EMBL" id="KAJ1369737.1"/>
    </source>
</evidence>
<keyword evidence="2" id="KW-1185">Reference proteome</keyword>